<keyword evidence="1" id="KW-0805">Transcription regulation</keyword>
<evidence type="ECO:0000313" key="6">
    <source>
        <dbReference type="Proteomes" id="UP000248806"/>
    </source>
</evidence>
<protein>
    <submittedName>
        <fullName evidence="5">DNA-binding MarR family transcriptional regulator</fullName>
    </submittedName>
</protein>
<sequence length="156" mass="17558">MATDQLIDSVMALYHLIRKTSHPVSRAEMTPEQYWLLRHLSHKGAVSIGELAEALGVTGSSVTTACKRLEKAGLVLRQRQSTDERMVHVVLTEEGRKQVETWKQRKRELLQDLLSPLDSEQQDTLQHLLAQVLKRAEESGYPVQLKGSDACNTDKA</sequence>
<gene>
    <name evidence="5" type="ORF">EI42_01079</name>
</gene>
<comment type="caution">
    <text evidence="5">The sequence shown here is derived from an EMBL/GenBank/DDBJ whole genome shotgun (WGS) entry which is preliminary data.</text>
</comment>
<dbReference type="SMART" id="SM00347">
    <property type="entry name" value="HTH_MARR"/>
    <property type="match status" value="1"/>
</dbReference>
<dbReference type="PRINTS" id="PR00598">
    <property type="entry name" value="HTHMARR"/>
</dbReference>
<evidence type="ECO:0000313" key="5">
    <source>
        <dbReference type="EMBL" id="PZW34242.1"/>
    </source>
</evidence>
<dbReference type="GO" id="GO:0003700">
    <property type="term" value="F:DNA-binding transcription factor activity"/>
    <property type="evidence" value="ECO:0007669"/>
    <property type="project" value="InterPro"/>
</dbReference>
<feature type="domain" description="HTH marR-type" evidence="4">
    <location>
        <begin position="1"/>
        <end position="134"/>
    </location>
</feature>
<dbReference type="EMBL" id="QKUF01000002">
    <property type="protein sequence ID" value="PZW34242.1"/>
    <property type="molecule type" value="Genomic_DNA"/>
</dbReference>
<dbReference type="PANTHER" id="PTHR42756">
    <property type="entry name" value="TRANSCRIPTIONAL REGULATOR, MARR"/>
    <property type="match status" value="1"/>
</dbReference>
<dbReference type="RefSeq" id="WP_170142378.1">
    <property type="nucleotide sequence ID" value="NZ_BIFX01000001.1"/>
</dbReference>
<dbReference type="InterPro" id="IPR036388">
    <property type="entry name" value="WH-like_DNA-bd_sf"/>
</dbReference>
<dbReference type="Gene3D" id="1.10.10.10">
    <property type="entry name" value="Winged helix-like DNA-binding domain superfamily/Winged helix DNA-binding domain"/>
    <property type="match status" value="1"/>
</dbReference>
<organism evidence="5 6">
    <name type="scientific">Thermosporothrix hazakensis</name>
    <dbReference type="NCBI Taxonomy" id="644383"/>
    <lineage>
        <taxon>Bacteria</taxon>
        <taxon>Bacillati</taxon>
        <taxon>Chloroflexota</taxon>
        <taxon>Ktedonobacteria</taxon>
        <taxon>Ktedonobacterales</taxon>
        <taxon>Thermosporotrichaceae</taxon>
        <taxon>Thermosporothrix</taxon>
    </lineage>
</organism>
<dbReference type="CDD" id="cd00090">
    <property type="entry name" value="HTH_ARSR"/>
    <property type="match status" value="1"/>
</dbReference>
<proteinExistence type="predicted"/>
<dbReference type="AlphaFoldDB" id="A0A326UB77"/>
<evidence type="ECO:0000256" key="1">
    <source>
        <dbReference type="ARBA" id="ARBA00023015"/>
    </source>
</evidence>
<dbReference type="InterPro" id="IPR011991">
    <property type="entry name" value="ArsR-like_HTH"/>
</dbReference>
<accession>A0A326UB77</accession>
<dbReference type="PANTHER" id="PTHR42756:SF1">
    <property type="entry name" value="TRANSCRIPTIONAL REPRESSOR OF EMRAB OPERON"/>
    <property type="match status" value="1"/>
</dbReference>
<evidence type="ECO:0000256" key="2">
    <source>
        <dbReference type="ARBA" id="ARBA00023125"/>
    </source>
</evidence>
<dbReference type="InterPro" id="IPR036390">
    <property type="entry name" value="WH_DNA-bd_sf"/>
</dbReference>
<evidence type="ECO:0000256" key="3">
    <source>
        <dbReference type="ARBA" id="ARBA00023163"/>
    </source>
</evidence>
<keyword evidence="3" id="KW-0804">Transcription</keyword>
<name>A0A326UB77_THEHA</name>
<dbReference type="InterPro" id="IPR000835">
    <property type="entry name" value="HTH_MarR-typ"/>
</dbReference>
<dbReference type="SUPFAM" id="SSF46785">
    <property type="entry name" value="Winged helix' DNA-binding domain"/>
    <property type="match status" value="1"/>
</dbReference>
<reference evidence="5 6" key="1">
    <citation type="submission" date="2018-06" db="EMBL/GenBank/DDBJ databases">
        <title>Genomic Encyclopedia of Archaeal and Bacterial Type Strains, Phase II (KMG-II): from individual species to whole genera.</title>
        <authorList>
            <person name="Goeker M."/>
        </authorList>
    </citation>
    <scope>NUCLEOTIDE SEQUENCE [LARGE SCALE GENOMIC DNA]</scope>
    <source>
        <strain evidence="5 6">ATCC BAA-1881</strain>
    </source>
</reference>
<dbReference type="Pfam" id="PF12802">
    <property type="entry name" value="MarR_2"/>
    <property type="match status" value="1"/>
</dbReference>
<evidence type="ECO:0000259" key="4">
    <source>
        <dbReference type="PROSITE" id="PS50995"/>
    </source>
</evidence>
<dbReference type="Proteomes" id="UP000248806">
    <property type="component" value="Unassembled WGS sequence"/>
</dbReference>
<dbReference type="PROSITE" id="PS50995">
    <property type="entry name" value="HTH_MARR_2"/>
    <property type="match status" value="1"/>
</dbReference>
<keyword evidence="6" id="KW-1185">Reference proteome</keyword>
<keyword evidence="2 5" id="KW-0238">DNA-binding</keyword>
<dbReference type="GO" id="GO:0003677">
    <property type="term" value="F:DNA binding"/>
    <property type="evidence" value="ECO:0007669"/>
    <property type="project" value="UniProtKB-KW"/>
</dbReference>